<sequence>MMNKILTLSVVALTLCACTGTQLGLGLGTGSSGVGVGAGMSFPVGQRDVPNDEHYAQNIIDEIYARVGDTRPWAGKLCTLRIAADVEGTVLDVARVGGDENWCERVMMAASSLHTLPPPPAALVDRLQQGLIVDLIPR</sequence>
<dbReference type="Proteomes" id="UP000275331">
    <property type="component" value="Unassembled WGS sequence"/>
</dbReference>
<dbReference type="GO" id="GO:0043213">
    <property type="term" value="P:bacteriocin transport"/>
    <property type="evidence" value="ECO:0007669"/>
    <property type="project" value="InterPro"/>
</dbReference>
<dbReference type="InterPro" id="IPR014161">
    <property type="entry name" value="Tol-Pal_TolA"/>
</dbReference>
<dbReference type="OrthoDB" id="9905120at2"/>
<name>A0A427USU5_9ENTR</name>
<dbReference type="Proteomes" id="UP001187066">
    <property type="component" value="Unassembled WGS sequence"/>
</dbReference>
<dbReference type="PROSITE" id="PS51257">
    <property type="entry name" value="PROKAR_LIPOPROTEIN"/>
    <property type="match status" value="1"/>
</dbReference>
<keyword evidence="5" id="KW-1185">Reference proteome</keyword>
<evidence type="ECO:0000313" key="2">
    <source>
        <dbReference type="EMBL" id="MDV7022798.1"/>
    </source>
</evidence>
<evidence type="ECO:0000313" key="5">
    <source>
        <dbReference type="Proteomes" id="UP001187066"/>
    </source>
</evidence>
<dbReference type="SUPFAM" id="SSF74653">
    <property type="entry name" value="TolA/TonB C-terminal domain"/>
    <property type="match status" value="1"/>
</dbReference>
<dbReference type="RefSeq" id="WP_125294530.1">
    <property type="nucleotide sequence ID" value="NZ_CP100494.1"/>
</dbReference>
<gene>
    <name evidence="3" type="ORF">EGT71_17650</name>
    <name evidence="2" type="ORF">R4P48_08905</name>
</gene>
<feature type="chain" id="PRO_5019287206" evidence="1">
    <location>
        <begin position="24"/>
        <end position="138"/>
    </location>
</feature>
<dbReference type="EMBL" id="JAWLOF010000005">
    <property type="protein sequence ID" value="MDV7022798.1"/>
    <property type="molecule type" value="Genomic_DNA"/>
</dbReference>
<evidence type="ECO:0000313" key="4">
    <source>
        <dbReference type="Proteomes" id="UP000275331"/>
    </source>
</evidence>
<evidence type="ECO:0000256" key="1">
    <source>
        <dbReference type="SAM" id="SignalP"/>
    </source>
</evidence>
<dbReference type="AlphaFoldDB" id="A0A427USU5"/>
<evidence type="ECO:0000313" key="3">
    <source>
        <dbReference type="EMBL" id="RSE23427.1"/>
    </source>
</evidence>
<accession>A0A427USU5</accession>
<protein>
    <submittedName>
        <fullName evidence="2">Cell envelope integrity protein TolA</fullName>
    </submittedName>
</protein>
<organism evidence="3 4">
    <name type="scientific">Atlantibacter subterraneus</name>
    <dbReference type="NCBI Taxonomy" id="255519"/>
    <lineage>
        <taxon>Bacteria</taxon>
        <taxon>Pseudomonadati</taxon>
        <taxon>Pseudomonadota</taxon>
        <taxon>Gammaproteobacteria</taxon>
        <taxon>Enterobacterales</taxon>
        <taxon>Enterobacteriaceae</taxon>
        <taxon>Atlantibacter</taxon>
    </lineage>
</organism>
<dbReference type="EMBL" id="RHXB01000013">
    <property type="protein sequence ID" value="RSE23427.1"/>
    <property type="molecule type" value="Genomic_DNA"/>
</dbReference>
<keyword evidence="1" id="KW-0732">Signal</keyword>
<dbReference type="GO" id="GO:0019534">
    <property type="term" value="F:toxin transmembrane transporter activity"/>
    <property type="evidence" value="ECO:0007669"/>
    <property type="project" value="InterPro"/>
</dbReference>
<feature type="signal peptide" evidence="1">
    <location>
        <begin position="1"/>
        <end position="23"/>
    </location>
</feature>
<comment type="caution">
    <text evidence="3">The sequence shown here is derived from an EMBL/GenBank/DDBJ whole genome shotgun (WGS) entry which is preliminary data.</text>
</comment>
<reference evidence="2 5" key="2">
    <citation type="submission" date="2023-10" db="EMBL/GenBank/DDBJ databases">
        <authorList>
            <person name="Dale J."/>
        </authorList>
    </citation>
    <scope>NUCLEOTIDE SEQUENCE [LARGE SCALE GENOMIC DNA]</scope>
    <source>
        <strain evidence="2 5">2023EL-00970</strain>
    </source>
</reference>
<dbReference type="Gene3D" id="3.30.1150.10">
    <property type="match status" value="1"/>
</dbReference>
<proteinExistence type="predicted"/>
<dbReference type="GeneID" id="84664366"/>
<dbReference type="Pfam" id="PF06519">
    <property type="entry name" value="TolA"/>
    <property type="match status" value="1"/>
</dbReference>
<reference evidence="3 4" key="1">
    <citation type="submission" date="2018-10" db="EMBL/GenBank/DDBJ databases">
        <title>Transmission dynamics of multidrug resistant bacteria on intensive care unit surfaces.</title>
        <authorList>
            <person name="D'Souza A.W."/>
            <person name="Potter R.F."/>
            <person name="Wallace M."/>
            <person name="Shupe A."/>
            <person name="Patel S."/>
            <person name="Sun S."/>
            <person name="Gul D."/>
            <person name="Kwon J.H."/>
            <person name="Andleeb S."/>
            <person name="Burnham C.-A.D."/>
            <person name="Dantas G."/>
        </authorList>
    </citation>
    <scope>NUCLEOTIDE SEQUENCE [LARGE SCALE GENOMIC DNA]</scope>
    <source>
        <strain evidence="3 4">AS_373</strain>
    </source>
</reference>
<dbReference type="GO" id="GO:0016020">
    <property type="term" value="C:membrane"/>
    <property type="evidence" value="ECO:0007669"/>
    <property type="project" value="InterPro"/>
</dbReference>